<evidence type="ECO:0000256" key="10">
    <source>
        <dbReference type="SAM" id="MobiDB-lite"/>
    </source>
</evidence>
<keyword evidence="8" id="KW-0804">Transcription</keyword>
<dbReference type="Proteomes" id="UP000251960">
    <property type="component" value="Chromosome 5"/>
</dbReference>
<comment type="similarity">
    <text evidence="3">Belongs to the protein kinase superfamily. TKL Ser/Thr protein kinase family. ROCO subfamily.</text>
</comment>
<dbReference type="Gene3D" id="1.10.510.10">
    <property type="entry name" value="Transferase(Phosphotransferase) domain 1"/>
    <property type="match status" value="1"/>
</dbReference>
<evidence type="ECO:0000259" key="11">
    <source>
        <dbReference type="PROSITE" id="PS50011"/>
    </source>
</evidence>
<dbReference type="Pfam" id="PF13656">
    <property type="entry name" value="RNA_pol_L_2"/>
    <property type="match status" value="2"/>
</dbReference>
<evidence type="ECO:0000256" key="3">
    <source>
        <dbReference type="ARBA" id="ARBA00008171"/>
    </source>
</evidence>
<dbReference type="InterPro" id="IPR048866">
    <property type="entry name" value="ORC5_lid"/>
</dbReference>
<gene>
    <name evidence="12" type="primary">ORC5_1</name>
    <name evidence="12" type="ORF">Zm00014a_029381</name>
</gene>
<feature type="domain" description="Protein kinase" evidence="11">
    <location>
        <begin position="552"/>
        <end position="908"/>
    </location>
</feature>
<comment type="subcellular location">
    <subcellularLocation>
        <location evidence="1">Nucleus</location>
    </subcellularLocation>
</comment>
<dbReference type="GO" id="GO:0046983">
    <property type="term" value="F:protein dimerization activity"/>
    <property type="evidence" value="ECO:0007669"/>
    <property type="project" value="InterPro"/>
</dbReference>
<evidence type="ECO:0000256" key="6">
    <source>
        <dbReference type="ARBA" id="ARBA00022741"/>
    </source>
</evidence>
<feature type="compositionally biased region" description="Basic and acidic residues" evidence="10">
    <location>
        <begin position="43"/>
        <end position="54"/>
    </location>
</feature>
<evidence type="ECO:0000313" key="12">
    <source>
        <dbReference type="EMBL" id="PWZ24242.1"/>
    </source>
</evidence>
<dbReference type="InterPro" id="IPR036603">
    <property type="entry name" value="RBP11-like"/>
</dbReference>
<dbReference type="PANTHER" id="PTHR12705:SF0">
    <property type="entry name" value="ORIGIN RECOGNITION COMPLEX SUBUNIT 5"/>
    <property type="match status" value="1"/>
</dbReference>
<name>A0A3L6ET37_MAIZE</name>
<evidence type="ECO:0000256" key="7">
    <source>
        <dbReference type="ARBA" id="ARBA00022840"/>
    </source>
</evidence>
<sequence length="957" mass="105183">MSHPITPRRATRSSAADPASPSGPRPKPTPRRQPVSTAAANAKQEEGEEHERSPVDALLEALPGRREQATDLLRLLAPAPALPLLLHGGAATGKTRALLLALRHVRPRPLRVAYAALRSLPSPRALFSSVLAQLSPPSSSSSRLRVPDKPSDFVAALRDALAGLSARGEAVYLVFDNLEVVRSWDKGGQLLALLLRLYDLLRLPQVVLVYVSSATPDAYYSMTGSVEPNHIYFPDYTVDEVRDILMRGHPNPKLYSSFLSVALKPLFRVTRRVDELVAALEPLFRRYCEPLGDLKAVPDESIKRRLFEHIQPHLAVAMNETFIVPTRVSVDECKDHSSRGKASSKRQFGSRDGLPTELEFHMSVSAKYLLLSAFLASRNPATLDAALFDSTGGSDNNRRKRKSSQASMNMKDTMAEEMLMKGPGTFPLERLLAIFQCITSVSEDDLGDVECSDSMMNGSGMTGLMSDVLLQLSTLCNSNFLSKSRSCPMEGSARYRSNIDEDLALKTIMGSNLSISQDGRASRDKANAICSIFFSVLTSDSPVSQSDNEVSYERDTKIVNAASFTVEREDHTVGNILRMQLHRDPNVLFAGYKLPHPLQYKIIVRIHTTSQSSPTQAYTQAINGLDKELEYLKQAFEIYQSCLHSCNSEVGELLLWQHRDMSNWFARAVERIGRARHPNLVTLVGACRAARAVVYELVLGGSLEERLDPGGGSGSAAPPLPWHAWCSVAYGACSALAFLHSTLPRPTVHGDVRAANILVLEDNASHGWSCKLAGLDARARGGARAAPPPAPWMGQQRLRLPAALLLEEARGVLEAAVSAKPSRSPSSLSESDSAPSYFLCPILKEVMRDPQISGDGFTVSYERDTKIVNAASFTVEREDHTVGNILRMQLHRDPNVLFAGYKLPHPLQYKIIVRIHTTSQSSPTQAYTQAINDLDKELEYLKQAFEVRGLSDIYSNC</sequence>
<dbReference type="Gene3D" id="3.40.50.300">
    <property type="entry name" value="P-loop containing nucleotide triphosphate hydrolases"/>
    <property type="match status" value="1"/>
</dbReference>
<dbReference type="SUPFAM" id="SSF55257">
    <property type="entry name" value="RBP11-like subunits of RNA polymerase"/>
    <property type="match status" value="2"/>
</dbReference>
<dbReference type="ExpressionAtlas" id="A0A3L6ET37">
    <property type="expression patterns" value="baseline and differential"/>
</dbReference>
<dbReference type="InterPro" id="IPR008193">
    <property type="entry name" value="RNA_pol_Rpb11_13-16kDa_CS"/>
</dbReference>
<dbReference type="InterPro" id="IPR009025">
    <property type="entry name" value="RBP11-like_dimer"/>
</dbReference>
<evidence type="ECO:0000256" key="8">
    <source>
        <dbReference type="ARBA" id="ARBA00023163"/>
    </source>
</evidence>
<keyword evidence="6" id="KW-0547">Nucleotide-binding</keyword>
<dbReference type="InterPro" id="IPR027417">
    <property type="entry name" value="P-loop_NTPase"/>
</dbReference>
<dbReference type="GO" id="GO:0003677">
    <property type="term" value="F:DNA binding"/>
    <property type="evidence" value="ECO:0007669"/>
    <property type="project" value="InterPro"/>
</dbReference>
<feature type="region of interest" description="Disordered" evidence="10">
    <location>
        <begin position="1"/>
        <end position="54"/>
    </location>
</feature>
<dbReference type="SUPFAM" id="SSF56112">
    <property type="entry name" value="Protein kinase-like (PK-like)"/>
    <property type="match status" value="1"/>
</dbReference>
<organism evidence="12 13">
    <name type="scientific">Zea mays</name>
    <name type="common">Maize</name>
    <dbReference type="NCBI Taxonomy" id="4577"/>
    <lineage>
        <taxon>Eukaryota</taxon>
        <taxon>Viridiplantae</taxon>
        <taxon>Streptophyta</taxon>
        <taxon>Embryophyta</taxon>
        <taxon>Tracheophyta</taxon>
        <taxon>Spermatophyta</taxon>
        <taxon>Magnoliopsida</taxon>
        <taxon>Liliopsida</taxon>
        <taxon>Poales</taxon>
        <taxon>Poaceae</taxon>
        <taxon>PACMAD clade</taxon>
        <taxon>Panicoideae</taxon>
        <taxon>Andropogonodae</taxon>
        <taxon>Andropogoneae</taxon>
        <taxon>Tripsacinae</taxon>
        <taxon>Zea</taxon>
    </lineage>
</organism>
<evidence type="ECO:0000256" key="9">
    <source>
        <dbReference type="ARBA" id="ARBA00023242"/>
    </source>
</evidence>
<dbReference type="Gene3D" id="1.10.8.60">
    <property type="match status" value="1"/>
</dbReference>
<dbReference type="EMBL" id="NCVQ01000006">
    <property type="protein sequence ID" value="PWZ24242.1"/>
    <property type="molecule type" value="Genomic_DNA"/>
</dbReference>
<dbReference type="GO" id="GO:0004672">
    <property type="term" value="F:protein kinase activity"/>
    <property type="evidence" value="ECO:0007669"/>
    <property type="project" value="InterPro"/>
</dbReference>
<dbReference type="InterPro" id="IPR000719">
    <property type="entry name" value="Prot_kinase_dom"/>
</dbReference>
<dbReference type="FunFam" id="3.30.1360.10:FF:000007">
    <property type="entry name" value="DNA-directed RNA polymerase II subunit RPB11-like protein"/>
    <property type="match status" value="2"/>
</dbReference>
<dbReference type="GO" id="GO:0005665">
    <property type="term" value="C:RNA polymerase II, core complex"/>
    <property type="evidence" value="ECO:0007669"/>
    <property type="project" value="InterPro"/>
</dbReference>
<dbReference type="Pfam" id="PF21639">
    <property type="entry name" value="ORC5_lid"/>
    <property type="match status" value="1"/>
</dbReference>
<keyword evidence="5" id="KW-0235">DNA replication</keyword>
<dbReference type="AlphaFoldDB" id="A0A3L6ET37"/>
<protein>
    <submittedName>
        <fullName evidence="12">Origin of replication complex subunit 1</fullName>
    </submittedName>
</protein>
<dbReference type="GO" id="GO:0003899">
    <property type="term" value="F:DNA-directed RNA polymerase activity"/>
    <property type="evidence" value="ECO:0007669"/>
    <property type="project" value="InterPro"/>
</dbReference>
<dbReference type="PROSITE" id="PS01154">
    <property type="entry name" value="RNA_POL_L_13KD"/>
    <property type="match status" value="2"/>
</dbReference>
<feature type="region of interest" description="Disordered" evidence="10">
    <location>
        <begin position="387"/>
        <end position="408"/>
    </location>
</feature>
<evidence type="ECO:0000256" key="4">
    <source>
        <dbReference type="ARBA" id="ARBA00022478"/>
    </source>
</evidence>
<dbReference type="PROSITE" id="PS50011">
    <property type="entry name" value="PROTEIN_KINASE_DOM"/>
    <property type="match status" value="1"/>
</dbReference>
<dbReference type="Pfam" id="PF13191">
    <property type="entry name" value="AAA_16"/>
    <property type="match status" value="1"/>
</dbReference>
<comment type="caution">
    <text evidence="12">The sequence shown here is derived from an EMBL/GenBank/DDBJ whole genome shotgun (WGS) entry which is preliminary data.</text>
</comment>
<dbReference type="InterPro" id="IPR047088">
    <property type="entry name" value="ORC5_C"/>
</dbReference>
<comment type="similarity">
    <text evidence="2">Belongs to the ORC5 family.</text>
</comment>
<keyword evidence="9" id="KW-0539">Nucleus</keyword>
<accession>A0A3L6ET37</accession>
<dbReference type="InterPro" id="IPR022905">
    <property type="entry name" value="Rpo11-like"/>
</dbReference>
<dbReference type="Gene3D" id="3.30.1360.10">
    <property type="entry name" value="RNA polymerase, RBP11-like subunit"/>
    <property type="match status" value="2"/>
</dbReference>
<dbReference type="Gene3D" id="3.30.40.10">
    <property type="entry name" value="Zinc/RING finger domain, C3HC4 (zinc finger)"/>
    <property type="match status" value="1"/>
</dbReference>
<dbReference type="InterPro" id="IPR037685">
    <property type="entry name" value="RBP11"/>
</dbReference>
<dbReference type="HAMAP" id="MF_00261">
    <property type="entry name" value="RNApol_arch_Rpo11"/>
    <property type="match status" value="2"/>
</dbReference>
<dbReference type="GO" id="GO:0006366">
    <property type="term" value="P:transcription by RNA polymerase II"/>
    <property type="evidence" value="ECO:0007669"/>
    <property type="project" value="InterPro"/>
</dbReference>
<evidence type="ECO:0000256" key="5">
    <source>
        <dbReference type="ARBA" id="ARBA00022705"/>
    </source>
</evidence>
<reference evidence="12 13" key="1">
    <citation type="journal article" date="2018" name="Nat. Genet.">
        <title>Extensive intraspecific gene order and gene structural variations between Mo17 and other maize genomes.</title>
        <authorList>
            <person name="Sun S."/>
            <person name="Zhou Y."/>
            <person name="Chen J."/>
            <person name="Shi J."/>
            <person name="Zhao H."/>
            <person name="Zhao H."/>
            <person name="Song W."/>
            <person name="Zhang M."/>
            <person name="Cui Y."/>
            <person name="Dong X."/>
            <person name="Liu H."/>
            <person name="Ma X."/>
            <person name="Jiao Y."/>
            <person name="Wang B."/>
            <person name="Wei X."/>
            <person name="Stein J.C."/>
            <person name="Glaubitz J.C."/>
            <person name="Lu F."/>
            <person name="Yu G."/>
            <person name="Liang C."/>
            <person name="Fengler K."/>
            <person name="Li B."/>
            <person name="Rafalski A."/>
            <person name="Schnable P.S."/>
            <person name="Ware D.H."/>
            <person name="Buckler E.S."/>
            <person name="Lai J."/>
        </authorList>
    </citation>
    <scope>NUCLEOTIDE SEQUENCE [LARGE SCALE GENOMIC DNA]</scope>
    <source>
        <strain evidence="13">cv. Missouri 17</strain>
        <tissue evidence="12">Seedling</tissue>
    </source>
</reference>
<evidence type="ECO:0000256" key="1">
    <source>
        <dbReference type="ARBA" id="ARBA00004123"/>
    </source>
</evidence>
<dbReference type="SUPFAM" id="SSF57850">
    <property type="entry name" value="RING/U-box"/>
    <property type="match status" value="1"/>
</dbReference>
<keyword evidence="7" id="KW-0067">ATP-binding</keyword>
<dbReference type="CDD" id="cd06926">
    <property type="entry name" value="RNAP_II_RPB11"/>
    <property type="match status" value="2"/>
</dbReference>
<dbReference type="GO" id="GO:0006260">
    <property type="term" value="P:DNA replication"/>
    <property type="evidence" value="ECO:0007669"/>
    <property type="project" value="UniProtKB-KW"/>
</dbReference>
<dbReference type="SUPFAM" id="SSF52540">
    <property type="entry name" value="P-loop containing nucleoside triphosphate hydrolases"/>
    <property type="match status" value="1"/>
</dbReference>
<evidence type="ECO:0000313" key="13">
    <source>
        <dbReference type="Proteomes" id="UP000251960"/>
    </source>
</evidence>
<dbReference type="Pfam" id="PF14630">
    <property type="entry name" value="ORC5_C"/>
    <property type="match status" value="1"/>
</dbReference>
<dbReference type="GO" id="GO:0000808">
    <property type="term" value="C:origin recognition complex"/>
    <property type="evidence" value="ECO:0007669"/>
    <property type="project" value="InterPro"/>
</dbReference>
<proteinExistence type="inferred from homology"/>
<dbReference type="InterPro" id="IPR013083">
    <property type="entry name" value="Znf_RING/FYVE/PHD"/>
</dbReference>
<dbReference type="PANTHER" id="PTHR12705">
    <property type="entry name" value="ORIGIN RECOGNITION COMPLEX SUBUNIT 5"/>
    <property type="match status" value="1"/>
</dbReference>
<dbReference type="InterPro" id="IPR020796">
    <property type="entry name" value="ORC5"/>
</dbReference>
<dbReference type="InterPro" id="IPR001245">
    <property type="entry name" value="Ser-Thr/Tyr_kinase_cat_dom"/>
</dbReference>
<dbReference type="Pfam" id="PF07714">
    <property type="entry name" value="PK_Tyr_Ser-Thr"/>
    <property type="match status" value="1"/>
</dbReference>
<dbReference type="InterPro" id="IPR041664">
    <property type="entry name" value="AAA_16"/>
</dbReference>
<dbReference type="InterPro" id="IPR011009">
    <property type="entry name" value="Kinase-like_dom_sf"/>
</dbReference>
<evidence type="ECO:0000256" key="2">
    <source>
        <dbReference type="ARBA" id="ARBA00006269"/>
    </source>
</evidence>
<dbReference type="GO" id="GO:0005524">
    <property type="term" value="F:ATP binding"/>
    <property type="evidence" value="ECO:0007669"/>
    <property type="project" value="InterPro"/>
</dbReference>
<keyword evidence="4" id="KW-0240">DNA-directed RNA polymerase</keyword>